<dbReference type="OrthoDB" id="129807at2"/>
<dbReference type="Proteomes" id="UP000324927">
    <property type="component" value="Unassembled WGS sequence"/>
</dbReference>
<accession>A0A5A9G3E1</accession>
<proteinExistence type="predicted"/>
<dbReference type="RefSeq" id="WP_149235168.1">
    <property type="nucleotide sequence ID" value="NZ_JALJXJ010000012.1"/>
</dbReference>
<comment type="caution">
    <text evidence="2">The sequence shown here is derived from an EMBL/GenBank/DDBJ whole genome shotgun (WGS) entry which is preliminary data.</text>
</comment>
<keyword evidence="1" id="KW-0812">Transmembrane</keyword>
<dbReference type="EMBL" id="VTTN01000024">
    <property type="protein sequence ID" value="KAA0589133.1"/>
    <property type="molecule type" value="Genomic_DNA"/>
</dbReference>
<evidence type="ECO:0000313" key="3">
    <source>
        <dbReference type="Proteomes" id="UP000324927"/>
    </source>
</evidence>
<keyword evidence="3" id="KW-1185">Reference proteome</keyword>
<name>A0A5A9G3E1_AZOLI</name>
<sequence length="119" mass="13152">MDEATRFETRDTPPWLFPLLGGLAAGLIGIVVVSLLLIFPDAAKDQNHALTTPMPEPRLQTDPAADLKRYKAEAMERLTGYGWADREHGIAHIPIDEAMHRVAERGIADWPAGARREGQ</sequence>
<dbReference type="AlphaFoldDB" id="A0A5A9G3E1"/>
<evidence type="ECO:0000256" key="1">
    <source>
        <dbReference type="SAM" id="Phobius"/>
    </source>
</evidence>
<reference evidence="2 3" key="1">
    <citation type="submission" date="2019-08" db="EMBL/GenBank/DDBJ databases">
        <authorList>
            <person name="Grouzdev D."/>
            <person name="Tikhonova E."/>
            <person name="Kravchenko I."/>
        </authorList>
    </citation>
    <scope>NUCLEOTIDE SEQUENCE [LARGE SCALE GENOMIC DNA]</scope>
    <source>
        <strain evidence="2 3">59b</strain>
    </source>
</reference>
<feature type="transmembrane region" description="Helical" evidence="1">
    <location>
        <begin position="15"/>
        <end position="39"/>
    </location>
</feature>
<gene>
    <name evidence="2" type="ORF">FZ942_32425</name>
</gene>
<organism evidence="2 3">
    <name type="scientific">Azospirillum lipoferum</name>
    <dbReference type="NCBI Taxonomy" id="193"/>
    <lineage>
        <taxon>Bacteria</taxon>
        <taxon>Pseudomonadati</taxon>
        <taxon>Pseudomonadota</taxon>
        <taxon>Alphaproteobacteria</taxon>
        <taxon>Rhodospirillales</taxon>
        <taxon>Azospirillaceae</taxon>
        <taxon>Azospirillum</taxon>
    </lineage>
</organism>
<protein>
    <submittedName>
        <fullName evidence="2">Uncharacterized protein</fullName>
    </submittedName>
</protein>
<keyword evidence="1" id="KW-1133">Transmembrane helix</keyword>
<keyword evidence="1" id="KW-0472">Membrane</keyword>
<evidence type="ECO:0000313" key="2">
    <source>
        <dbReference type="EMBL" id="KAA0589133.1"/>
    </source>
</evidence>